<comment type="caution">
    <text evidence="2">The sequence shown here is derived from an EMBL/GenBank/DDBJ whole genome shotgun (WGS) entry which is preliminary data.</text>
</comment>
<evidence type="ECO:0000313" key="2">
    <source>
        <dbReference type="EMBL" id="KAL0631162.1"/>
    </source>
</evidence>
<gene>
    <name evidence="2" type="ORF">Q9L58_009972</name>
</gene>
<organism evidence="2 3">
    <name type="scientific">Discina gigas</name>
    <dbReference type="NCBI Taxonomy" id="1032678"/>
    <lineage>
        <taxon>Eukaryota</taxon>
        <taxon>Fungi</taxon>
        <taxon>Dikarya</taxon>
        <taxon>Ascomycota</taxon>
        <taxon>Pezizomycotina</taxon>
        <taxon>Pezizomycetes</taxon>
        <taxon>Pezizales</taxon>
        <taxon>Discinaceae</taxon>
        <taxon>Discina</taxon>
    </lineage>
</organism>
<accession>A0ABR3G5E1</accession>
<proteinExistence type="predicted"/>
<evidence type="ECO:0000313" key="3">
    <source>
        <dbReference type="Proteomes" id="UP001447188"/>
    </source>
</evidence>
<name>A0ABR3G5E1_9PEZI</name>
<dbReference type="EMBL" id="JBBBZM010000288">
    <property type="protein sequence ID" value="KAL0631162.1"/>
    <property type="molecule type" value="Genomic_DNA"/>
</dbReference>
<dbReference type="InterPro" id="IPR025332">
    <property type="entry name" value="DUF4238"/>
</dbReference>
<reference evidence="2 3" key="1">
    <citation type="submission" date="2024-02" db="EMBL/GenBank/DDBJ databases">
        <title>Discinaceae phylogenomics.</title>
        <authorList>
            <person name="Dirks A.C."/>
            <person name="James T.Y."/>
        </authorList>
    </citation>
    <scope>NUCLEOTIDE SEQUENCE [LARGE SCALE GENOMIC DNA]</scope>
    <source>
        <strain evidence="2 3">ACD0624</strain>
    </source>
</reference>
<feature type="region of interest" description="Disordered" evidence="1">
    <location>
        <begin position="1"/>
        <end position="37"/>
    </location>
</feature>
<dbReference type="Proteomes" id="UP001447188">
    <property type="component" value="Unassembled WGS sequence"/>
</dbReference>
<keyword evidence="3" id="KW-1185">Reference proteome</keyword>
<sequence length="622" mass="71480">MGNRKKNKNICNSKLKSEAKPPTISRRGPDKFLEENPQYQGKTDVKPLESQVHHYVPAWILREFSGQNGSTNARGQETIYCYCIETGELTRRRVREVYAVKDLYKDTKNLLDVDGYGIEKQLSVLENQACRSVRQILDLVERHPKARDKRKRAPGPVSYGLRREHLNNLRKFMFVMHYHQLSIAETYFQEDHPENTKIRSWIRAFRERNNLAPSDVWLHVLRYYLDTPHSKIIKHGTEAEISMTKDALRARGLGTLSKILPSKFSILQDLSKREVNPDLEHWESVAYSTQMAGFFLNIWEAAPGEEFVISSNSFGLYEGRKDPYGPLHRFYVVSPKIILVLCHVGFKPKHSHSRSESTLSPGHAELSMVPGAPHKAENMSDGDWFDLEISTLTAAQTHAINAIVLAHVNDKGVITFHSEEAVLRTLAAFDRNPWFRDCNQIKYAHLVRDLRGNSRDPSGECPTSIMSLYLGPWSPAPGSLWEVHFEIYNMLHEGNDHDCRNYKEYENVVILAAEKIFSRYAEFLGLGTRKSEDLNLRPVRLARKMDDALAEKLFYNVETLLMQAGVNIIEAPMFAEQVMIAVLGQLLKNNRGFFDELEQRLGNDIKEYIDVRNPPIYMFCLD</sequence>
<protein>
    <submittedName>
        <fullName evidence="2">Uncharacterized protein</fullName>
    </submittedName>
</protein>
<dbReference type="Pfam" id="PF14022">
    <property type="entry name" value="DUF4238"/>
    <property type="match status" value="1"/>
</dbReference>
<evidence type="ECO:0000256" key="1">
    <source>
        <dbReference type="SAM" id="MobiDB-lite"/>
    </source>
</evidence>